<organism evidence="3 4">
    <name type="scientific">Steinernema carpocapsae</name>
    <name type="common">Entomopathogenic nematode</name>
    <dbReference type="NCBI Taxonomy" id="34508"/>
    <lineage>
        <taxon>Eukaryota</taxon>
        <taxon>Metazoa</taxon>
        <taxon>Ecdysozoa</taxon>
        <taxon>Nematoda</taxon>
        <taxon>Chromadorea</taxon>
        <taxon>Rhabditida</taxon>
        <taxon>Tylenchina</taxon>
        <taxon>Panagrolaimomorpha</taxon>
        <taxon>Strongyloidoidea</taxon>
        <taxon>Steinernematidae</taxon>
        <taxon>Steinernema</taxon>
    </lineage>
</organism>
<dbReference type="InterPro" id="IPR000198">
    <property type="entry name" value="RhoGAP_dom"/>
</dbReference>
<feature type="compositionally biased region" description="Polar residues" evidence="1">
    <location>
        <begin position="289"/>
        <end position="310"/>
    </location>
</feature>
<dbReference type="InterPro" id="IPR008936">
    <property type="entry name" value="Rho_GTPase_activation_prot"/>
</dbReference>
<feature type="compositionally biased region" description="Polar residues" evidence="1">
    <location>
        <begin position="358"/>
        <end position="368"/>
    </location>
</feature>
<feature type="region of interest" description="Disordered" evidence="1">
    <location>
        <begin position="285"/>
        <end position="402"/>
    </location>
</feature>
<dbReference type="SUPFAM" id="SSF48350">
    <property type="entry name" value="GTPase activation domain, GAP"/>
    <property type="match status" value="1"/>
</dbReference>
<feature type="compositionally biased region" description="Polar residues" evidence="1">
    <location>
        <begin position="326"/>
        <end position="342"/>
    </location>
</feature>
<dbReference type="InterPro" id="IPR042869">
    <property type="entry name" value="ARHGAP11A/B"/>
</dbReference>
<protein>
    <recommendedName>
        <fullName evidence="2">Rho-GAP domain-containing protein</fullName>
    </recommendedName>
</protein>
<name>A0A4U5LWK8_STECR</name>
<dbReference type="Pfam" id="PF00620">
    <property type="entry name" value="RhoGAP"/>
    <property type="match status" value="1"/>
</dbReference>
<dbReference type="OrthoDB" id="29546at2759"/>
<dbReference type="SMART" id="SM00324">
    <property type="entry name" value="RhoGAP"/>
    <property type="match status" value="1"/>
</dbReference>
<evidence type="ECO:0000313" key="3">
    <source>
        <dbReference type="EMBL" id="TKR60591.1"/>
    </source>
</evidence>
<dbReference type="AlphaFoldDB" id="A0A4U5LWK8"/>
<evidence type="ECO:0000313" key="4">
    <source>
        <dbReference type="Proteomes" id="UP000298663"/>
    </source>
</evidence>
<reference evidence="3 4" key="1">
    <citation type="journal article" date="2015" name="Genome Biol.">
        <title>Comparative genomics of Steinernema reveals deeply conserved gene regulatory networks.</title>
        <authorList>
            <person name="Dillman A.R."/>
            <person name="Macchietto M."/>
            <person name="Porter C.F."/>
            <person name="Rogers A."/>
            <person name="Williams B."/>
            <person name="Antoshechkin I."/>
            <person name="Lee M.M."/>
            <person name="Goodwin Z."/>
            <person name="Lu X."/>
            <person name="Lewis E.E."/>
            <person name="Goodrich-Blair H."/>
            <person name="Stock S.P."/>
            <person name="Adams B.J."/>
            <person name="Sternberg P.W."/>
            <person name="Mortazavi A."/>
        </authorList>
    </citation>
    <scope>NUCLEOTIDE SEQUENCE [LARGE SCALE GENOMIC DNA]</scope>
    <source>
        <strain evidence="3 4">ALL</strain>
    </source>
</reference>
<accession>A0A4U5LWK8</accession>
<dbReference type="CDD" id="cd00159">
    <property type="entry name" value="RhoGAP"/>
    <property type="match status" value="1"/>
</dbReference>
<dbReference type="PANTHER" id="PTHR15670">
    <property type="entry name" value="RHO GTPASE ACTIVATING PROTEIN 11A"/>
    <property type="match status" value="1"/>
</dbReference>
<gene>
    <name evidence="3" type="ORF">L596_027818</name>
</gene>
<sequence length="502" mass="56746">MRPGSANPDVFRISLDRAINDYKGPETVMRNGSAVPGFLFDAFTFLEKHRYYEQEGVFRKEGHQTRISTCLAAVVTGNDTISQYELTVIDVCCLVKRFLRSLDQPLLYNLNEILTRSAATENESIRVQMILNTVNVTDNKVRTTLAYLLTKLHELAKCSKATKMHERNLGSMFAPCLFGSQLPSGGRREKTNKSKPSVSMDVQRAITDRQAEAIVLLIQNFHNIEPKGAKFVRARMPFPPHVRAPASFMKLAPSMASVDRISVCEDGKEPPKKRSSSMARLLKSAFGQVRSSSPNRRASDSVQPTRYTQNKLRREDHETKSAFGQVRSSSNRRASDSVQPTSRHSDKSGHRRRRRASDSVQPTRYTQNKLRRGDHESRRHTAPIRNLQRNQPNTLKNGLDRKPVQRRNTLTANAIKDSRVAPVGSEKVNDENCAQIFELSIADEEANDWVQSEGAVQRFEESRTLETNCRPSVLAIESFGIVKSRRQFFEKPKGDRPAKFAS</sequence>
<dbReference type="PANTHER" id="PTHR15670:SF4">
    <property type="entry name" value="RHO GTPASE-ACTIVATING PROTEIN 11A"/>
    <property type="match status" value="1"/>
</dbReference>
<evidence type="ECO:0000259" key="2">
    <source>
        <dbReference type="PROSITE" id="PS50238"/>
    </source>
</evidence>
<dbReference type="STRING" id="34508.A0A4U5LWK8"/>
<reference evidence="3 4" key="2">
    <citation type="journal article" date="2019" name="G3 (Bethesda)">
        <title>Hybrid Assembly of the Genome of the Entomopathogenic Nematode Steinernema carpocapsae Identifies the X-Chromosome.</title>
        <authorList>
            <person name="Serra L."/>
            <person name="Macchietto M."/>
            <person name="Macias-Munoz A."/>
            <person name="McGill C.J."/>
            <person name="Rodriguez I.M."/>
            <person name="Rodriguez B."/>
            <person name="Murad R."/>
            <person name="Mortazavi A."/>
        </authorList>
    </citation>
    <scope>NUCLEOTIDE SEQUENCE [LARGE SCALE GENOMIC DNA]</scope>
    <source>
        <strain evidence="3 4">ALL</strain>
    </source>
</reference>
<proteinExistence type="predicted"/>
<feature type="domain" description="Rho-GAP" evidence="2">
    <location>
        <begin position="13"/>
        <end position="225"/>
    </location>
</feature>
<dbReference type="PROSITE" id="PS50238">
    <property type="entry name" value="RHOGAP"/>
    <property type="match status" value="1"/>
</dbReference>
<dbReference type="GO" id="GO:0007165">
    <property type="term" value="P:signal transduction"/>
    <property type="evidence" value="ECO:0007669"/>
    <property type="project" value="InterPro"/>
</dbReference>
<evidence type="ECO:0000256" key="1">
    <source>
        <dbReference type="SAM" id="MobiDB-lite"/>
    </source>
</evidence>
<dbReference type="Gene3D" id="1.10.555.10">
    <property type="entry name" value="Rho GTPase activation protein"/>
    <property type="match status" value="1"/>
</dbReference>
<dbReference type="Proteomes" id="UP000298663">
    <property type="component" value="Unassembled WGS sequence"/>
</dbReference>
<feature type="compositionally biased region" description="Polar residues" evidence="1">
    <location>
        <begin position="387"/>
        <end position="396"/>
    </location>
</feature>
<comment type="caution">
    <text evidence="3">The sequence shown here is derived from an EMBL/GenBank/DDBJ whole genome shotgun (WGS) entry which is preliminary data.</text>
</comment>
<dbReference type="GO" id="GO:0005096">
    <property type="term" value="F:GTPase activator activity"/>
    <property type="evidence" value="ECO:0007669"/>
    <property type="project" value="TreeGrafter"/>
</dbReference>
<keyword evidence="4" id="KW-1185">Reference proteome</keyword>
<dbReference type="EMBL" id="AZBU02000011">
    <property type="protein sequence ID" value="TKR60591.1"/>
    <property type="molecule type" value="Genomic_DNA"/>
</dbReference>